<keyword evidence="8" id="KW-0645">Protease</keyword>
<keyword evidence="11" id="KW-0378">Hydrolase</keyword>
<protein>
    <recommendedName>
        <fullName evidence="5">Carboxypeptidase Q</fullName>
    </recommendedName>
    <alternativeName>
        <fullName evidence="20">Plasma glutamate carboxypeptidase</fullName>
    </alternativeName>
</protein>
<dbReference type="GO" id="GO:0005764">
    <property type="term" value="C:lysosome"/>
    <property type="evidence" value="ECO:0007669"/>
    <property type="project" value="UniProtKB-SubCell"/>
</dbReference>
<dbReference type="GO" id="GO:0046872">
    <property type="term" value="F:metal ion binding"/>
    <property type="evidence" value="ECO:0007669"/>
    <property type="project" value="UniProtKB-KW"/>
</dbReference>
<dbReference type="EMBL" id="VRTS01000004">
    <property type="protein sequence ID" value="TXK62696.1"/>
    <property type="molecule type" value="Genomic_DNA"/>
</dbReference>
<keyword evidence="13" id="KW-0862">Zinc</keyword>
<dbReference type="InterPro" id="IPR039866">
    <property type="entry name" value="CPQ"/>
</dbReference>
<comment type="subcellular location">
    <subcellularLocation>
        <location evidence="1">Endoplasmic reticulum</location>
    </subcellularLocation>
    <subcellularLocation>
        <location evidence="3">Golgi apparatus</location>
    </subcellularLocation>
    <subcellularLocation>
        <location evidence="2">Lysosome</location>
    </subcellularLocation>
    <subcellularLocation>
        <location evidence="4">Secreted</location>
    </subcellularLocation>
</comment>
<evidence type="ECO:0000256" key="17">
    <source>
        <dbReference type="ARBA" id="ARBA00023180"/>
    </source>
</evidence>
<evidence type="ECO:0000313" key="23">
    <source>
        <dbReference type="Proteomes" id="UP000321248"/>
    </source>
</evidence>
<keyword evidence="6" id="KW-0964">Secreted</keyword>
<dbReference type="Gene3D" id="3.50.30.30">
    <property type="match status" value="1"/>
</dbReference>
<dbReference type="OrthoDB" id="9769665at2"/>
<proteinExistence type="predicted"/>
<sequence>MLLAALALGTVVPATAGETRIPEAAIETAAGLRDRALAENPGYAIIEELTTVIGPRMPGTEADARAVEWAKQKFEALGFDRVTTVPVTFDVWLRGEERAEILGTVPQPLKITALGGSVATPAEGIEAEVVEFPNLQALADAPDGSLEGKIAYISNRMQRFRDGRGYGPAVAARSTGAVEAARKGAIGLLIRSISTAEHRFPHTGQMRYEDGVARIPAAALANPDADQLSRLIALGEPVSVRLMLETMTPGEYTSHNVIGDLIGREAPEEMVVIGAHLDSWDLGTGALDDGAGIGITFAAGHLIGQLPERPRRTVRVIAFAAEEIGLLGARAYAQHEATRVREHVIAAESDFGAGRIYALRSNAKDEAWGAIEQIGDVLRPLGIETERGVGGPGPDIIPLATRGVTWAQLAQDGTLYFDYHHTADDTLDKIDAGDIDQQVAAYAVFAWLAAEAEGDFGSAPPGSD</sequence>
<keyword evidence="18" id="KW-0458">Lysosome</keyword>
<evidence type="ECO:0000256" key="16">
    <source>
        <dbReference type="ARBA" id="ARBA00023145"/>
    </source>
</evidence>
<evidence type="ECO:0000256" key="14">
    <source>
        <dbReference type="ARBA" id="ARBA00023034"/>
    </source>
</evidence>
<evidence type="ECO:0000256" key="3">
    <source>
        <dbReference type="ARBA" id="ARBA00004555"/>
    </source>
</evidence>
<keyword evidence="23" id="KW-1185">Reference proteome</keyword>
<dbReference type="GO" id="GO:0005576">
    <property type="term" value="C:extracellular region"/>
    <property type="evidence" value="ECO:0007669"/>
    <property type="project" value="UniProtKB-SubCell"/>
</dbReference>
<keyword evidence="14" id="KW-0333">Golgi apparatus</keyword>
<keyword evidence="9" id="KW-0479">Metal-binding</keyword>
<evidence type="ECO:0000256" key="1">
    <source>
        <dbReference type="ARBA" id="ARBA00004240"/>
    </source>
</evidence>
<dbReference type="GO" id="GO:0070573">
    <property type="term" value="F:metallodipeptidase activity"/>
    <property type="evidence" value="ECO:0007669"/>
    <property type="project" value="InterPro"/>
</dbReference>
<evidence type="ECO:0000256" key="6">
    <source>
        <dbReference type="ARBA" id="ARBA00022525"/>
    </source>
</evidence>
<keyword evidence="7" id="KW-0121">Carboxypeptidase</keyword>
<dbReference type="Proteomes" id="UP000321248">
    <property type="component" value="Unassembled WGS sequence"/>
</dbReference>
<accession>A0A5C8KT44</accession>
<evidence type="ECO:0000256" key="13">
    <source>
        <dbReference type="ARBA" id="ARBA00022833"/>
    </source>
</evidence>
<gene>
    <name evidence="22" type="ORF">FU658_07235</name>
</gene>
<evidence type="ECO:0000256" key="15">
    <source>
        <dbReference type="ARBA" id="ARBA00023049"/>
    </source>
</evidence>
<keyword evidence="12" id="KW-0256">Endoplasmic reticulum</keyword>
<comment type="caution">
    <text evidence="22">The sequence shown here is derived from an EMBL/GenBank/DDBJ whole genome shotgun (WGS) entry which is preliminary data.</text>
</comment>
<evidence type="ECO:0000256" key="7">
    <source>
        <dbReference type="ARBA" id="ARBA00022645"/>
    </source>
</evidence>
<organism evidence="22 23">
    <name type="scientific">Alkalisalibacterium limincola</name>
    <dbReference type="NCBI Taxonomy" id="2699169"/>
    <lineage>
        <taxon>Bacteria</taxon>
        <taxon>Pseudomonadati</taxon>
        <taxon>Pseudomonadota</taxon>
        <taxon>Gammaproteobacteria</taxon>
        <taxon>Lysobacterales</taxon>
        <taxon>Lysobacteraceae</taxon>
        <taxon>Alkalisalibacterium</taxon>
    </lineage>
</organism>
<evidence type="ECO:0000256" key="4">
    <source>
        <dbReference type="ARBA" id="ARBA00004613"/>
    </source>
</evidence>
<dbReference type="GO" id="GO:0006508">
    <property type="term" value="P:proteolysis"/>
    <property type="evidence" value="ECO:0007669"/>
    <property type="project" value="UniProtKB-KW"/>
</dbReference>
<dbReference type="Pfam" id="PF04389">
    <property type="entry name" value="Peptidase_M28"/>
    <property type="match status" value="1"/>
</dbReference>
<keyword evidence="16" id="KW-0865">Zymogen</keyword>
<evidence type="ECO:0000256" key="18">
    <source>
        <dbReference type="ARBA" id="ARBA00023228"/>
    </source>
</evidence>
<evidence type="ECO:0000256" key="9">
    <source>
        <dbReference type="ARBA" id="ARBA00022723"/>
    </source>
</evidence>
<evidence type="ECO:0000256" key="8">
    <source>
        <dbReference type="ARBA" id="ARBA00022670"/>
    </source>
</evidence>
<evidence type="ECO:0000256" key="20">
    <source>
        <dbReference type="ARBA" id="ARBA00033328"/>
    </source>
</evidence>
<dbReference type="GO" id="GO:0004180">
    <property type="term" value="F:carboxypeptidase activity"/>
    <property type="evidence" value="ECO:0007669"/>
    <property type="project" value="UniProtKB-KW"/>
</dbReference>
<reference evidence="22 23" key="1">
    <citation type="submission" date="2019-08" db="EMBL/GenBank/DDBJ databases">
        <authorList>
            <person name="Karlyshev A.V."/>
        </authorList>
    </citation>
    <scope>NUCLEOTIDE SEQUENCE [LARGE SCALE GENOMIC DNA]</scope>
    <source>
        <strain evidence="22 23">Alg18-2.2</strain>
    </source>
</reference>
<dbReference type="Gene3D" id="3.40.630.10">
    <property type="entry name" value="Zn peptidases"/>
    <property type="match status" value="1"/>
</dbReference>
<keyword evidence="10" id="KW-0732">Signal</keyword>
<evidence type="ECO:0000256" key="5">
    <source>
        <dbReference type="ARBA" id="ARBA00014116"/>
    </source>
</evidence>
<dbReference type="PANTHER" id="PTHR12053:SF3">
    <property type="entry name" value="CARBOXYPEPTIDASE Q"/>
    <property type="match status" value="1"/>
</dbReference>
<evidence type="ECO:0000259" key="21">
    <source>
        <dbReference type="Pfam" id="PF04389"/>
    </source>
</evidence>
<evidence type="ECO:0000256" key="10">
    <source>
        <dbReference type="ARBA" id="ARBA00022729"/>
    </source>
</evidence>
<keyword evidence="15" id="KW-0482">Metalloprotease</keyword>
<dbReference type="PANTHER" id="PTHR12053">
    <property type="entry name" value="PROTEASE FAMILY M28 PLASMA GLUTAMATE CARBOXYPEPTIDASE-RELATED"/>
    <property type="match status" value="1"/>
</dbReference>
<keyword evidence="17" id="KW-0325">Glycoprotein</keyword>
<feature type="domain" description="Peptidase M28" evidence="21">
    <location>
        <begin position="256"/>
        <end position="438"/>
    </location>
</feature>
<dbReference type="AlphaFoldDB" id="A0A5C8KT44"/>
<dbReference type="InterPro" id="IPR007484">
    <property type="entry name" value="Peptidase_M28"/>
</dbReference>
<dbReference type="SUPFAM" id="SSF53187">
    <property type="entry name" value="Zn-dependent exopeptidases"/>
    <property type="match status" value="1"/>
</dbReference>
<evidence type="ECO:0000313" key="22">
    <source>
        <dbReference type="EMBL" id="TXK62696.1"/>
    </source>
</evidence>
<evidence type="ECO:0000256" key="19">
    <source>
        <dbReference type="ARBA" id="ARBA00025833"/>
    </source>
</evidence>
<evidence type="ECO:0000256" key="2">
    <source>
        <dbReference type="ARBA" id="ARBA00004371"/>
    </source>
</evidence>
<comment type="subunit">
    <text evidence="19">Homodimer. The monomeric form is inactive while the homodimer is active.</text>
</comment>
<name>A0A5C8KT44_9GAMM</name>
<evidence type="ECO:0000256" key="12">
    <source>
        <dbReference type="ARBA" id="ARBA00022824"/>
    </source>
</evidence>
<evidence type="ECO:0000256" key="11">
    <source>
        <dbReference type="ARBA" id="ARBA00022801"/>
    </source>
</evidence>